<accession>A0A1L8RGP5</accession>
<dbReference type="Proteomes" id="UP000181884">
    <property type="component" value="Unassembled WGS sequence"/>
</dbReference>
<proteinExistence type="predicted"/>
<sequence length="772" mass="88670">MLLKNEKISLQVDEHGTVEKLVFNEDSYKMNWVIDKDYLKQVGYTSQDKLFGHFELKFEDKLFQSVTMVPTIFQQEQSCQIIYELNGLDVVMNYDLSQPNRLVWQIAVHNKTSLPMKLQHFSVWSSFAYMMFRDKNVQRNIFQSAAVFPTISPDFTKLAVMRRSGKASSLGIFQTKGQTLSLGSYCEFENKFFEAVSPSLDGVIYHSLVLSDKEKAVADWVYPNQQIVIPPGNTVEWEYVIMEVQDQADFYEKGSQLGHPVYQYADLALVDQQFELVYQSNSPLEKVNIYQAGTLLENHRISIQKSKIQTSFQLPGEHKIVLYFEDGTQDQLIINVMSELKELIQDRVTYLCEQSYQESAGDQQDVFLPVSNQGESLGKMSLVLKKNLLGQTDQVQIEKVERSLNHYVLNKWFEQGDFTKPKKLYGEFYRVMDFEYLGHLLYLLAQVPNDYLQLNDAKTYLLWAAQVVELRINPDLHTGFREKEESEMLGVFFLYIDDLLAELERTLPEHHAKLSLLWENNLFKILEEKNDYAAAMTEHFYDNAGFGPAAASLANAHYTQECRLYGDLLLANIGFSNDFRMQNPDRWWEALSYMIHSLWGGISAAAALDVFHETKDPRYLEASYRAFIAVLYCYDTNASNTTKLAKGAAASTFACAKPHYNREDLAHARFGQETFAGDGGIFSSIFSEESQQTSDWDMGEELVAFLDRFGQDAYCYESAGQIKCINCHIQTDSQSYLVNDAPYPRNLYVLTKGELKVVDNYVPLTQLFQVNV</sequence>
<protein>
    <submittedName>
        <fullName evidence="1">Uncharacterized protein</fullName>
    </submittedName>
</protein>
<comment type="caution">
    <text evidence="1">The sequence shown here is derived from an EMBL/GenBank/DDBJ whole genome shotgun (WGS) entry which is preliminary data.</text>
</comment>
<evidence type="ECO:0000313" key="1">
    <source>
        <dbReference type="EMBL" id="OJG18862.1"/>
    </source>
</evidence>
<dbReference type="STRING" id="214095.RU97_GL001480"/>
<evidence type="ECO:0000313" key="2">
    <source>
        <dbReference type="Proteomes" id="UP000181884"/>
    </source>
</evidence>
<organism evidence="1 2">
    <name type="scientific">Enterococcus canis</name>
    <dbReference type="NCBI Taxonomy" id="214095"/>
    <lineage>
        <taxon>Bacteria</taxon>
        <taxon>Bacillati</taxon>
        <taxon>Bacillota</taxon>
        <taxon>Bacilli</taxon>
        <taxon>Lactobacillales</taxon>
        <taxon>Enterococcaceae</taxon>
        <taxon>Enterococcus</taxon>
    </lineage>
</organism>
<dbReference type="AlphaFoldDB" id="A0A1L8RGP5"/>
<dbReference type="RefSeq" id="WP_067394238.1">
    <property type="nucleotide sequence ID" value="NZ_JXKH01000003.1"/>
</dbReference>
<dbReference type="EMBL" id="JXKH01000003">
    <property type="protein sequence ID" value="OJG18862.1"/>
    <property type="molecule type" value="Genomic_DNA"/>
</dbReference>
<keyword evidence="2" id="KW-1185">Reference proteome</keyword>
<gene>
    <name evidence="1" type="ORF">RU97_GL001480</name>
</gene>
<reference evidence="1 2" key="1">
    <citation type="submission" date="2014-12" db="EMBL/GenBank/DDBJ databases">
        <title>Draft genome sequences of 29 type strains of Enterococci.</title>
        <authorList>
            <person name="Zhong Z."/>
            <person name="Sun Z."/>
            <person name="Liu W."/>
            <person name="Zhang W."/>
            <person name="Zhang H."/>
        </authorList>
    </citation>
    <scope>NUCLEOTIDE SEQUENCE [LARGE SCALE GENOMIC DNA]</scope>
    <source>
        <strain evidence="1 2">DSM 17029</strain>
    </source>
</reference>
<name>A0A1L8RGP5_9ENTE</name>